<evidence type="ECO:0000313" key="7">
    <source>
        <dbReference type="Proteomes" id="UP000007437"/>
    </source>
</evidence>
<sequence length="207" mass="21853">MLNGNAMNSTLYPSFPPACPAPAPARRARAAWRAVACLLCAPLPACAAQPAGTAQSAYATVPPYAAHDDAVRALFASSLPDPVGQLQPLAQYRGKVTVVNFWASWCAPCVKEMPALSGLQRRYADKGVRFVGIGVDSARNISQFLSKVTIGYPVYVAGFGGADLARQFGNQAGGLPFTVVIDKAGHVRYSKLGEIDVARLSMELDAL</sequence>
<keyword evidence="2" id="KW-0201">Cytochrome c-type biogenesis</keyword>
<dbReference type="InterPro" id="IPR013766">
    <property type="entry name" value="Thioredoxin_domain"/>
</dbReference>
<dbReference type="STRING" id="882378.RBRH_03205"/>
<dbReference type="GO" id="GO:0017004">
    <property type="term" value="P:cytochrome complex assembly"/>
    <property type="evidence" value="ECO:0007669"/>
    <property type="project" value="UniProtKB-KW"/>
</dbReference>
<evidence type="ECO:0000313" key="6">
    <source>
        <dbReference type="EMBL" id="CBW73890.1"/>
    </source>
</evidence>
<evidence type="ECO:0000256" key="2">
    <source>
        <dbReference type="ARBA" id="ARBA00022748"/>
    </source>
</evidence>
<dbReference type="Pfam" id="PF08534">
    <property type="entry name" value="Redoxin"/>
    <property type="match status" value="1"/>
</dbReference>
<evidence type="ECO:0000256" key="3">
    <source>
        <dbReference type="ARBA" id="ARBA00023284"/>
    </source>
</evidence>
<dbReference type="PANTHER" id="PTHR42852:SF13">
    <property type="entry name" value="PROTEIN DIPZ"/>
    <property type="match status" value="1"/>
</dbReference>
<gene>
    <name evidence="6" type="ordered locus">RBRH_03205</name>
</gene>
<dbReference type="Gene3D" id="3.40.30.10">
    <property type="entry name" value="Glutaredoxin"/>
    <property type="match status" value="1"/>
</dbReference>
<dbReference type="InterPro" id="IPR050553">
    <property type="entry name" value="Thioredoxin_ResA/DsbE_sf"/>
</dbReference>
<dbReference type="PROSITE" id="PS00194">
    <property type="entry name" value="THIOREDOXIN_1"/>
    <property type="match status" value="1"/>
</dbReference>
<comment type="subcellular location">
    <subcellularLocation>
        <location evidence="1">Cell envelope</location>
    </subcellularLocation>
</comment>
<proteinExistence type="predicted"/>
<dbReference type="InterPro" id="IPR036249">
    <property type="entry name" value="Thioredoxin-like_sf"/>
</dbReference>
<dbReference type="SUPFAM" id="SSF52833">
    <property type="entry name" value="Thioredoxin-like"/>
    <property type="match status" value="1"/>
</dbReference>
<organism evidence="6 7">
    <name type="scientific">Mycetohabitans rhizoxinica (strain DSM 19002 / CIP 109453 / HKI 454)</name>
    <name type="common">Paraburkholderia rhizoxinica</name>
    <dbReference type="NCBI Taxonomy" id="882378"/>
    <lineage>
        <taxon>Bacteria</taxon>
        <taxon>Pseudomonadati</taxon>
        <taxon>Pseudomonadota</taxon>
        <taxon>Betaproteobacteria</taxon>
        <taxon>Burkholderiales</taxon>
        <taxon>Burkholderiaceae</taxon>
        <taxon>Mycetohabitans</taxon>
    </lineage>
</organism>
<dbReference type="PANTHER" id="PTHR42852">
    <property type="entry name" value="THIOL:DISULFIDE INTERCHANGE PROTEIN DSBE"/>
    <property type="match status" value="1"/>
</dbReference>
<accession>E5AM13</accession>
<keyword evidence="4" id="KW-0732">Signal</keyword>
<dbReference type="Proteomes" id="UP000007437">
    <property type="component" value="Chromosome"/>
</dbReference>
<dbReference type="CDD" id="cd02966">
    <property type="entry name" value="TlpA_like_family"/>
    <property type="match status" value="1"/>
</dbReference>
<dbReference type="GO" id="GO:0030313">
    <property type="term" value="C:cell envelope"/>
    <property type="evidence" value="ECO:0007669"/>
    <property type="project" value="UniProtKB-SubCell"/>
</dbReference>
<evidence type="ECO:0000259" key="5">
    <source>
        <dbReference type="PROSITE" id="PS51352"/>
    </source>
</evidence>
<feature type="chain" id="PRO_5003195306" evidence="4">
    <location>
        <begin position="48"/>
        <end position="207"/>
    </location>
</feature>
<evidence type="ECO:0000256" key="1">
    <source>
        <dbReference type="ARBA" id="ARBA00004196"/>
    </source>
</evidence>
<dbReference type="AlphaFoldDB" id="E5AM13"/>
<dbReference type="InterPro" id="IPR013740">
    <property type="entry name" value="Redoxin"/>
</dbReference>
<dbReference type="InterPro" id="IPR017937">
    <property type="entry name" value="Thioredoxin_CS"/>
</dbReference>
<dbReference type="eggNOG" id="COG0526">
    <property type="taxonomic scope" value="Bacteria"/>
</dbReference>
<name>E5AM13_MYCRK</name>
<dbReference type="GO" id="GO:0015036">
    <property type="term" value="F:disulfide oxidoreductase activity"/>
    <property type="evidence" value="ECO:0007669"/>
    <property type="project" value="UniProtKB-ARBA"/>
</dbReference>
<keyword evidence="3" id="KW-0676">Redox-active center</keyword>
<dbReference type="PROSITE" id="PS51352">
    <property type="entry name" value="THIOREDOXIN_2"/>
    <property type="match status" value="1"/>
</dbReference>
<protein>
    <submittedName>
        <fullName evidence="6">Thiol:disulfide interchange protein tlpA</fullName>
    </submittedName>
</protein>
<dbReference type="EMBL" id="FR687359">
    <property type="protein sequence ID" value="CBW73890.1"/>
    <property type="molecule type" value="Genomic_DNA"/>
</dbReference>
<evidence type="ECO:0000256" key="4">
    <source>
        <dbReference type="SAM" id="SignalP"/>
    </source>
</evidence>
<dbReference type="HOGENOM" id="CLU_042529_11_1_4"/>
<dbReference type="KEGG" id="brh:RBRH_03205"/>
<feature type="signal peptide" evidence="4">
    <location>
        <begin position="1"/>
        <end position="47"/>
    </location>
</feature>
<feature type="domain" description="Thioredoxin" evidence="5">
    <location>
        <begin position="43"/>
        <end position="207"/>
    </location>
</feature>
<reference evidence="6 7" key="1">
    <citation type="journal article" date="2011" name="J. Bacteriol.">
        <title>Complete genome sequence of Burkholderia rhizoxinica, an endosymbiont of Rhizopus microsporus.</title>
        <authorList>
            <person name="Lackner G."/>
            <person name="Moebius N."/>
            <person name="Partida-Martinez L."/>
            <person name="Hertweck C."/>
        </authorList>
    </citation>
    <scope>NUCLEOTIDE SEQUENCE [LARGE SCALE GENOMIC DNA]</scope>
    <source>
        <strain evidence="7">DSM 19002 / CIP 109453 / HKI 454</strain>
    </source>
</reference>